<dbReference type="PROSITE" id="PS01180">
    <property type="entry name" value="CUB"/>
    <property type="match status" value="1"/>
</dbReference>
<keyword evidence="1" id="KW-1015">Disulfide bond</keyword>
<keyword evidence="5" id="KW-1185">Reference proteome</keyword>
<dbReference type="PROSITE" id="PS50093">
    <property type="entry name" value="PKD"/>
    <property type="match status" value="1"/>
</dbReference>
<organism evidence="4 5">
    <name type="scientific">Mesonia algae</name>
    <dbReference type="NCBI Taxonomy" id="213248"/>
    <lineage>
        <taxon>Bacteria</taxon>
        <taxon>Pseudomonadati</taxon>
        <taxon>Bacteroidota</taxon>
        <taxon>Flavobacteriia</taxon>
        <taxon>Flavobacteriales</taxon>
        <taxon>Flavobacteriaceae</taxon>
        <taxon>Mesonia</taxon>
    </lineage>
</organism>
<dbReference type="Gene3D" id="2.60.120.260">
    <property type="entry name" value="Galactose-binding domain-like"/>
    <property type="match status" value="1"/>
</dbReference>
<name>A0A2W7IKA5_9FLAO</name>
<dbReference type="EMBL" id="QKYV01000005">
    <property type="protein sequence ID" value="PZW39797.1"/>
    <property type="molecule type" value="Genomic_DNA"/>
</dbReference>
<dbReference type="AlphaFoldDB" id="A0A2W7IKA5"/>
<dbReference type="InterPro" id="IPR000859">
    <property type="entry name" value="CUB_dom"/>
</dbReference>
<dbReference type="SUPFAM" id="SSF49299">
    <property type="entry name" value="PKD domain"/>
    <property type="match status" value="1"/>
</dbReference>
<dbReference type="InterPro" id="IPR000601">
    <property type="entry name" value="PKD_dom"/>
</dbReference>
<dbReference type="Gene3D" id="2.60.40.10">
    <property type="entry name" value="Immunoglobulins"/>
    <property type="match status" value="1"/>
</dbReference>
<dbReference type="InterPro" id="IPR022409">
    <property type="entry name" value="PKD/Chitinase_dom"/>
</dbReference>
<dbReference type="CDD" id="cd00146">
    <property type="entry name" value="PKD"/>
    <property type="match status" value="1"/>
</dbReference>
<evidence type="ECO:0000256" key="1">
    <source>
        <dbReference type="ARBA" id="ARBA00023157"/>
    </source>
</evidence>
<evidence type="ECO:0000259" key="3">
    <source>
        <dbReference type="PROSITE" id="PS50093"/>
    </source>
</evidence>
<protein>
    <submittedName>
        <fullName evidence="4">PKD domain-containing protein</fullName>
    </submittedName>
</protein>
<dbReference type="SMART" id="SM00089">
    <property type="entry name" value="PKD"/>
    <property type="match status" value="1"/>
</dbReference>
<dbReference type="Pfam" id="PF18911">
    <property type="entry name" value="PKD_4"/>
    <property type="match status" value="1"/>
</dbReference>
<reference evidence="4 5" key="1">
    <citation type="submission" date="2018-06" db="EMBL/GenBank/DDBJ databases">
        <title>Genomic Encyclopedia of Archaeal and Bacterial Type Strains, Phase II (KMG-II): from individual species to whole genera.</title>
        <authorList>
            <person name="Goeker M."/>
        </authorList>
    </citation>
    <scope>NUCLEOTIDE SEQUENCE [LARGE SCALE GENOMIC DNA]</scope>
    <source>
        <strain evidence="4 5">DSM 15361</strain>
    </source>
</reference>
<dbReference type="Proteomes" id="UP000249542">
    <property type="component" value="Unassembled WGS sequence"/>
</dbReference>
<dbReference type="InterPro" id="IPR035914">
    <property type="entry name" value="Sperma_CUB_dom_sf"/>
</dbReference>
<comment type="caution">
    <text evidence="4">The sequence shown here is derived from an EMBL/GenBank/DDBJ whole genome shotgun (WGS) entry which is preliminary data.</text>
</comment>
<proteinExistence type="predicted"/>
<evidence type="ECO:0000259" key="2">
    <source>
        <dbReference type="PROSITE" id="PS01180"/>
    </source>
</evidence>
<feature type="domain" description="CUB" evidence="2">
    <location>
        <begin position="37"/>
        <end position="155"/>
    </location>
</feature>
<dbReference type="InterPro" id="IPR035986">
    <property type="entry name" value="PKD_dom_sf"/>
</dbReference>
<gene>
    <name evidence="4" type="ORF">LX95_02162</name>
</gene>
<evidence type="ECO:0000313" key="4">
    <source>
        <dbReference type="EMBL" id="PZW39797.1"/>
    </source>
</evidence>
<dbReference type="SUPFAM" id="SSF49854">
    <property type="entry name" value="Spermadhesin, CUB domain"/>
    <property type="match status" value="1"/>
</dbReference>
<dbReference type="InterPro" id="IPR013783">
    <property type="entry name" value="Ig-like_fold"/>
</dbReference>
<feature type="domain" description="PKD" evidence="3">
    <location>
        <begin position="195"/>
        <end position="250"/>
    </location>
</feature>
<accession>A0A2W7IKA5</accession>
<sequence>MLKASIILLEEFMKKLLCLLFLIVIQINSYSQTYNIGSQALINSCSGNLYDNGGPNSGYNDNGGDSQIVIICSDDSVNTSIQLNYTQFLLGGADTINIYDGDSTSAPLLGSFLNTNTPGIIAASPANISGCLTVEFVPDGNLSPLPGFTAEISCFEPCQNITPSISSIIPSEFENDVYTVYVFENINFNANVIFENTSFNANYNWDFGDGNTASGLSVSHTFNQLGIYNVELEVVDVNGCAVLLTVPVEVIFYQEDGDCVITTMNYDFEEPIVPSIATFLNHANVPGWFTTATDSQMEFWVTTNAAGGIPAYSGNQYIELNANQASGVYQDYDTPIAGTQFYFSFAHAARNQTSSGQDIVGVYAGAPGSNLSLVAQYSTAINAGWEVKVGTYTVPANQATTRFEFRAISTASGDNTVGNFLDAIQFTANLGILTQPQTVSCISEVTLEAVGSGQWIADDANNPSPATIENPNSPTTNISGLNGIGVYTFTWTNQYCEESVTVEVVEGNITLITDIIEILGQCDSDGNDIEVFDLTQIESQFVDVPSQYNILYFNTEGQAETGDVTQAINDPQNFTFVNNIISTIYIRIEDEECFRIGEITGTNFTQPVITDIDSYEECFFSLSEASFDLGDNTALVLGNQNEDLFEVTYHGTLAEAENNDVTPLPETDYEPSSLIETIYVRIENTLNPDCYVVEEFTLTVNTITIGNTLTDIEECDEDNDGDGIFDLTENEDLALDGQ</sequence>
<dbReference type="Gene3D" id="2.60.120.290">
    <property type="entry name" value="Spermadhesin, CUB domain"/>
    <property type="match status" value="1"/>
</dbReference>
<evidence type="ECO:0000313" key="5">
    <source>
        <dbReference type="Proteomes" id="UP000249542"/>
    </source>
</evidence>
<feature type="non-terminal residue" evidence="4">
    <location>
        <position position="738"/>
    </location>
</feature>